<keyword evidence="1" id="KW-0812">Transmembrane</keyword>
<dbReference type="Proteomes" id="UP000320042">
    <property type="component" value="Unassembled WGS sequence"/>
</dbReference>
<sequence>MREIKFRHNTFLHITMVKSWLSTCFIITAIIFSGCRLIPSIGRNPKGDDLTQLQKLPNYKNGEFENLAERADSLTKHKWVFLNKRPKTVRPSHALPSIKTDLNKLPVGSAPVVVWFGHSSLLIKTQQANILIDPIFNNHAGPVPGLIKAFPGTNNYRPEDMPTVDVLIISHDHYDHLDYYTFKKLKDRIKLAVVPMGVGASLVYWGFDRKKIIELNWDQCATLPNGVQITATFAQHRSNRTYATENKTLWASFVIQTGQYKLFYSGDSGYGPHFKQIGKQFGPFDLAFLECGQYSPNWPWTHLWLGQAAQAAADLDAKMLQPIHWAKFVGADHPWNEAINKLVPEAAEKGVPINVPRIGEPYTIGSPPKTMVWWNFD</sequence>
<dbReference type="PANTHER" id="PTHR15032">
    <property type="entry name" value="N-ACYL-PHOSPHATIDYLETHANOLAMINE-HYDROLYZING PHOSPHOLIPASE D"/>
    <property type="match status" value="1"/>
</dbReference>
<dbReference type="InterPro" id="IPR001279">
    <property type="entry name" value="Metallo-B-lactamas"/>
</dbReference>
<evidence type="ECO:0000313" key="4">
    <source>
        <dbReference type="Proteomes" id="UP000320042"/>
    </source>
</evidence>
<keyword evidence="3" id="KW-0378">Hydrolase</keyword>
<reference evidence="3 4" key="1">
    <citation type="submission" date="2019-07" db="EMBL/GenBank/DDBJ databases">
        <authorList>
            <person name="Kim J."/>
        </authorList>
    </citation>
    <scope>NUCLEOTIDE SEQUENCE [LARGE SCALE GENOMIC DNA]</scope>
    <source>
        <strain evidence="4">dk17</strain>
    </source>
</reference>
<dbReference type="EMBL" id="VOEJ01000008">
    <property type="protein sequence ID" value="TWR25714.1"/>
    <property type="molecule type" value="Genomic_DNA"/>
</dbReference>
<dbReference type="Gene3D" id="3.60.15.10">
    <property type="entry name" value="Ribonuclease Z/Hydroxyacylglutathione hydrolase-like"/>
    <property type="match status" value="1"/>
</dbReference>
<dbReference type="PROSITE" id="PS51257">
    <property type="entry name" value="PROKAR_LIPOPROTEIN"/>
    <property type="match status" value="1"/>
</dbReference>
<protein>
    <submittedName>
        <fullName evidence="3">MBL fold metallo-hydrolase</fullName>
    </submittedName>
</protein>
<dbReference type="Pfam" id="PF12706">
    <property type="entry name" value="Lactamase_B_2"/>
    <property type="match status" value="1"/>
</dbReference>
<gene>
    <name evidence="3" type="ORF">FPZ43_15610</name>
</gene>
<dbReference type="GO" id="GO:0016787">
    <property type="term" value="F:hydrolase activity"/>
    <property type="evidence" value="ECO:0007669"/>
    <property type="project" value="UniProtKB-KW"/>
</dbReference>
<dbReference type="SUPFAM" id="SSF56281">
    <property type="entry name" value="Metallo-hydrolase/oxidoreductase"/>
    <property type="match status" value="1"/>
</dbReference>
<feature type="domain" description="Metallo-beta-lactamase" evidence="2">
    <location>
        <begin position="129"/>
        <end position="325"/>
    </location>
</feature>
<dbReference type="AlphaFoldDB" id="A0A563U301"/>
<feature type="transmembrane region" description="Helical" evidence="1">
    <location>
        <begin position="20"/>
        <end position="38"/>
    </location>
</feature>
<dbReference type="PANTHER" id="PTHR15032:SF4">
    <property type="entry name" value="N-ACYL-PHOSPHATIDYLETHANOLAMINE-HYDROLYZING PHOSPHOLIPASE D"/>
    <property type="match status" value="1"/>
</dbReference>
<name>A0A563U301_9SPHI</name>
<keyword evidence="4" id="KW-1185">Reference proteome</keyword>
<dbReference type="InterPro" id="IPR036866">
    <property type="entry name" value="RibonucZ/Hydroxyglut_hydro"/>
</dbReference>
<proteinExistence type="predicted"/>
<evidence type="ECO:0000313" key="3">
    <source>
        <dbReference type="EMBL" id="TWR25714.1"/>
    </source>
</evidence>
<accession>A0A563U301</accession>
<keyword evidence="1" id="KW-0472">Membrane</keyword>
<keyword evidence="1" id="KW-1133">Transmembrane helix</keyword>
<evidence type="ECO:0000256" key="1">
    <source>
        <dbReference type="SAM" id="Phobius"/>
    </source>
</evidence>
<comment type="caution">
    <text evidence="3">The sequence shown here is derived from an EMBL/GenBank/DDBJ whole genome shotgun (WGS) entry which is preliminary data.</text>
</comment>
<evidence type="ECO:0000259" key="2">
    <source>
        <dbReference type="Pfam" id="PF12706"/>
    </source>
</evidence>
<organism evidence="3 4">
    <name type="scientific">Mucilaginibacter pallidiroseus</name>
    <dbReference type="NCBI Taxonomy" id="2599295"/>
    <lineage>
        <taxon>Bacteria</taxon>
        <taxon>Pseudomonadati</taxon>
        <taxon>Bacteroidota</taxon>
        <taxon>Sphingobacteriia</taxon>
        <taxon>Sphingobacteriales</taxon>
        <taxon>Sphingobacteriaceae</taxon>
        <taxon>Mucilaginibacter</taxon>
    </lineage>
</organism>
<dbReference type="GO" id="GO:0005737">
    <property type="term" value="C:cytoplasm"/>
    <property type="evidence" value="ECO:0007669"/>
    <property type="project" value="TreeGrafter"/>
</dbReference>